<keyword evidence="1" id="KW-0472">Membrane</keyword>
<name>A0A2N9L5H7_9BACT</name>
<gene>
    <name evidence="2" type="ORF">SBA5_160051</name>
</gene>
<sequence>MKTGFRLVVCWIGFAVALILSGFVDGVLHLHAGPLPGGVSVQTLFLTQLVAGVVLVVGLWPLARSLAAPAALRVAAFTTFLLLAFGLNGIIEALKFTDLLDEGISTAVAFYVCLAVILGAALGLLFGTAGQLAGLPHRSWPAWTWRVAAAWLGWPVVYLFFGMCIAPIVTPYYNAGIAGLRIPSMSVVVEMQLLRSLFFLAGTLPFVALSKVSRRSLWLTLAVANAFTVGFYGIASATFLPVVLRVTHSVEMTCDAFAYAGLLVLLFTAPAVKLNASDRREQAAPSSAPAFHSR</sequence>
<dbReference type="EMBL" id="OKRB01000068">
    <property type="protein sequence ID" value="SPE18567.1"/>
    <property type="molecule type" value="Genomic_DNA"/>
</dbReference>
<evidence type="ECO:0000313" key="3">
    <source>
        <dbReference type="Proteomes" id="UP000239735"/>
    </source>
</evidence>
<feature type="transmembrane region" description="Helical" evidence="1">
    <location>
        <begin position="147"/>
        <end position="173"/>
    </location>
</feature>
<proteinExistence type="predicted"/>
<organism evidence="2 3">
    <name type="scientific">Candidatus Sulfuritelmatomonas gaucii</name>
    <dbReference type="NCBI Taxonomy" id="2043161"/>
    <lineage>
        <taxon>Bacteria</taxon>
        <taxon>Pseudomonadati</taxon>
        <taxon>Acidobacteriota</taxon>
        <taxon>Terriglobia</taxon>
        <taxon>Terriglobales</taxon>
        <taxon>Acidobacteriaceae</taxon>
        <taxon>Candidatus Sulfuritelmatomonas</taxon>
    </lineage>
</organism>
<feature type="transmembrane region" description="Helical" evidence="1">
    <location>
        <begin position="217"/>
        <end position="244"/>
    </location>
</feature>
<dbReference type="Proteomes" id="UP000239735">
    <property type="component" value="Unassembled WGS sequence"/>
</dbReference>
<evidence type="ECO:0000313" key="2">
    <source>
        <dbReference type="EMBL" id="SPE18567.1"/>
    </source>
</evidence>
<evidence type="ECO:0000256" key="1">
    <source>
        <dbReference type="SAM" id="Phobius"/>
    </source>
</evidence>
<feature type="transmembrane region" description="Helical" evidence="1">
    <location>
        <begin position="256"/>
        <end position="276"/>
    </location>
</feature>
<reference evidence="3" key="1">
    <citation type="submission" date="2018-02" db="EMBL/GenBank/DDBJ databases">
        <authorList>
            <person name="Hausmann B."/>
        </authorList>
    </citation>
    <scope>NUCLEOTIDE SEQUENCE [LARGE SCALE GENOMIC DNA]</scope>
    <source>
        <strain evidence="3">Peat soil MAG SbA5</strain>
    </source>
</reference>
<protein>
    <submittedName>
        <fullName evidence="2">Uncharacterized protein</fullName>
    </submittedName>
</protein>
<dbReference type="AlphaFoldDB" id="A0A2N9L5H7"/>
<feature type="transmembrane region" description="Helical" evidence="1">
    <location>
        <begin position="103"/>
        <end position="126"/>
    </location>
</feature>
<keyword evidence="1" id="KW-1133">Transmembrane helix</keyword>
<feature type="transmembrane region" description="Helical" evidence="1">
    <location>
        <begin position="70"/>
        <end position="91"/>
    </location>
</feature>
<feature type="transmembrane region" description="Helical" evidence="1">
    <location>
        <begin position="44"/>
        <end position="63"/>
    </location>
</feature>
<accession>A0A2N9L5H7</accession>
<keyword evidence="1" id="KW-0812">Transmembrane</keyword>
<feature type="transmembrane region" description="Helical" evidence="1">
    <location>
        <begin position="7"/>
        <end position="24"/>
    </location>
</feature>
<feature type="transmembrane region" description="Helical" evidence="1">
    <location>
        <begin position="193"/>
        <end position="210"/>
    </location>
</feature>